<reference evidence="4" key="2">
    <citation type="submission" date="2019-09" db="UniProtKB">
        <authorList>
            <consortium name="WormBaseParasite"/>
        </authorList>
    </citation>
    <scope>IDENTIFICATION</scope>
</reference>
<name>A0A183GJN3_HELPZ</name>
<dbReference type="WBParaSite" id="HPBE_0002288901-mRNA-1">
    <property type="protein sequence ID" value="HPBE_0002288901-mRNA-1"/>
    <property type="gene ID" value="HPBE_0002288901"/>
</dbReference>
<reference evidence="2 3" key="1">
    <citation type="submission" date="2018-11" db="EMBL/GenBank/DDBJ databases">
        <authorList>
            <consortium name="Pathogen Informatics"/>
        </authorList>
    </citation>
    <scope>NUCLEOTIDE SEQUENCE [LARGE SCALE GENOMIC DNA]</scope>
</reference>
<dbReference type="EMBL" id="UZAH01034464">
    <property type="protein sequence ID" value="VDP35290.1"/>
    <property type="molecule type" value="Genomic_DNA"/>
</dbReference>
<accession>A0A3P8CWH5</accession>
<keyword evidence="3" id="KW-1185">Reference proteome</keyword>
<dbReference type="InterPro" id="IPR000560">
    <property type="entry name" value="His_Pase_clade-2"/>
</dbReference>
<evidence type="ECO:0000313" key="2">
    <source>
        <dbReference type="EMBL" id="VDP35290.1"/>
    </source>
</evidence>
<comment type="similarity">
    <text evidence="1">Belongs to the histidine acid phosphatase family.</text>
</comment>
<dbReference type="GO" id="GO:0016791">
    <property type="term" value="F:phosphatase activity"/>
    <property type="evidence" value="ECO:0007669"/>
    <property type="project" value="UniProtKB-ARBA"/>
</dbReference>
<dbReference type="Pfam" id="PF00328">
    <property type="entry name" value="His_Phos_2"/>
    <property type="match status" value="1"/>
</dbReference>
<protein>
    <submittedName>
        <fullName evidence="4">Lysosomal acid phosphatase</fullName>
    </submittedName>
</protein>
<proteinExistence type="inferred from homology"/>
<dbReference type="Proteomes" id="UP000050761">
    <property type="component" value="Unassembled WGS sequence"/>
</dbReference>
<accession>A0A183GJN3</accession>
<gene>
    <name evidence="2" type="ORF">HPBE_LOCUS22888</name>
</gene>
<dbReference type="PANTHER" id="PTHR11567:SF198">
    <property type="entry name" value="HISTIDINE ACID PHOSPHATASE"/>
    <property type="match status" value="1"/>
</dbReference>
<dbReference type="InterPro" id="IPR029033">
    <property type="entry name" value="His_PPase_superfam"/>
</dbReference>
<organism evidence="3 4">
    <name type="scientific">Heligmosomoides polygyrus</name>
    <name type="common">Parasitic roundworm</name>
    <dbReference type="NCBI Taxonomy" id="6339"/>
    <lineage>
        <taxon>Eukaryota</taxon>
        <taxon>Metazoa</taxon>
        <taxon>Ecdysozoa</taxon>
        <taxon>Nematoda</taxon>
        <taxon>Chromadorea</taxon>
        <taxon>Rhabditida</taxon>
        <taxon>Rhabditina</taxon>
        <taxon>Rhabditomorpha</taxon>
        <taxon>Strongyloidea</taxon>
        <taxon>Heligmosomidae</taxon>
        <taxon>Heligmosomoides</taxon>
    </lineage>
</organism>
<dbReference type="OrthoDB" id="258392at2759"/>
<dbReference type="InterPro" id="IPR050645">
    <property type="entry name" value="Histidine_acid_phosphatase"/>
</dbReference>
<dbReference type="SUPFAM" id="SSF53254">
    <property type="entry name" value="Phosphoglycerate mutase-like"/>
    <property type="match status" value="1"/>
</dbReference>
<sequence>MLRSIVDLMNQKLDCLNGGDKRDECHWIRHLKYYAYSAHDTTVAALLTTFGDELEVLRGGLPKYTASVAVELWTLEEGPAVRILFHGAFHHNYHTITHLTKGCPEDNEFCPLEMFAERSRQFMPVNMEKECKRRVRSNKTSELHRRTRKMIWRSFRGQ</sequence>
<evidence type="ECO:0000256" key="1">
    <source>
        <dbReference type="ARBA" id="ARBA00005375"/>
    </source>
</evidence>
<dbReference type="AlphaFoldDB" id="A0A183GJN3"/>
<evidence type="ECO:0000313" key="3">
    <source>
        <dbReference type="Proteomes" id="UP000050761"/>
    </source>
</evidence>
<evidence type="ECO:0000313" key="4">
    <source>
        <dbReference type="WBParaSite" id="HPBE_0002288901-mRNA-1"/>
    </source>
</evidence>
<dbReference type="PANTHER" id="PTHR11567">
    <property type="entry name" value="ACID PHOSPHATASE-RELATED"/>
    <property type="match status" value="1"/>
</dbReference>
<dbReference type="Gene3D" id="3.40.50.1240">
    <property type="entry name" value="Phosphoglycerate mutase-like"/>
    <property type="match status" value="1"/>
</dbReference>